<dbReference type="EMBL" id="MRCC01000004">
    <property type="protein sequence ID" value="OKH28140.1"/>
    <property type="molecule type" value="Genomic_DNA"/>
</dbReference>
<dbReference type="Proteomes" id="UP000185984">
    <property type="component" value="Unassembled WGS sequence"/>
</dbReference>
<reference evidence="4 5" key="1">
    <citation type="submission" date="2016-11" db="EMBL/GenBank/DDBJ databases">
        <title>Draft Genome Sequences of Nine Cyanobacterial Strains from Diverse Habitats.</title>
        <authorList>
            <person name="Zhu T."/>
            <person name="Hou S."/>
            <person name="Lu X."/>
            <person name="Hess W.R."/>
        </authorList>
    </citation>
    <scope>NUCLEOTIDE SEQUENCE [LARGE SCALE GENOMIC DNA]</scope>
    <source>
        <strain evidence="4 5">5.2 s.c.1</strain>
    </source>
</reference>
<feature type="domain" description="HTH arsR-type" evidence="2">
    <location>
        <begin position="1"/>
        <end position="97"/>
    </location>
</feature>
<keyword evidence="4" id="KW-0645">Protease</keyword>
<dbReference type="InterPro" id="IPR036390">
    <property type="entry name" value="WH_DNA-bd_sf"/>
</dbReference>
<dbReference type="NCBIfam" id="NF033788">
    <property type="entry name" value="HTH_metalloreg"/>
    <property type="match status" value="1"/>
</dbReference>
<dbReference type="Pfam" id="PF02861">
    <property type="entry name" value="Clp_N"/>
    <property type="match status" value="1"/>
</dbReference>
<dbReference type="GO" id="GO:0006508">
    <property type="term" value="P:proteolysis"/>
    <property type="evidence" value="ECO:0007669"/>
    <property type="project" value="UniProtKB-KW"/>
</dbReference>
<gene>
    <name evidence="4" type="ORF">NIES1031_06105</name>
</gene>
<dbReference type="PROSITE" id="PS51903">
    <property type="entry name" value="CLP_R"/>
    <property type="match status" value="1"/>
</dbReference>
<feature type="domain" description="Clp R" evidence="3">
    <location>
        <begin position="143"/>
        <end position="284"/>
    </location>
</feature>
<dbReference type="InterPro" id="IPR036388">
    <property type="entry name" value="WH-like_DNA-bd_sf"/>
</dbReference>
<proteinExistence type="predicted"/>
<dbReference type="STRING" id="247279.NIES1031_06105"/>
<dbReference type="InterPro" id="IPR044217">
    <property type="entry name" value="CLPT1/2"/>
</dbReference>
<sequence>MESSTAKYADLFAALASEPRLEIMRLLFATYPQGMIVSDIQAKLQIPNSTLSHHLEKLRQEHLISSRKEKQYIWYAVNTKTIEDLLAFLFNGCAIANPRSRQDKLDPVRNPFTEAGFMFEGFLNSIESLFDSVFDRIVLPRGFERFTQKATQVIALAQDESRRLGHQYVGTEQLLLGLLGEGTGTAAQILLAEGLNVENLRIEVEKRIGRGKGTPLDIPFTPRAKRVLELSVEQSQRLGDQYIGTEHLLLGILRERGGMAVRVLESLGVNLYSLEQRILQWNASN</sequence>
<keyword evidence="1" id="KW-0677">Repeat</keyword>
<evidence type="ECO:0000256" key="1">
    <source>
        <dbReference type="PROSITE-ProRule" id="PRU01251"/>
    </source>
</evidence>
<dbReference type="SMART" id="SM00418">
    <property type="entry name" value="HTH_ARSR"/>
    <property type="match status" value="1"/>
</dbReference>
<dbReference type="InterPro" id="IPR004176">
    <property type="entry name" value="Clp_R_N"/>
</dbReference>
<protein>
    <submittedName>
        <fullName evidence="4">Clp protease</fullName>
    </submittedName>
</protein>
<organism evidence="4 5">
    <name type="scientific">Chroogloeocystis siderophila 5.2 s.c.1</name>
    <dbReference type="NCBI Taxonomy" id="247279"/>
    <lineage>
        <taxon>Bacteria</taxon>
        <taxon>Bacillati</taxon>
        <taxon>Cyanobacteriota</taxon>
        <taxon>Cyanophyceae</taxon>
        <taxon>Oscillatoriophycideae</taxon>
        <taxon>Chroococcales</taxon>
        <taxon>Chroococcaceae</taxon>
        <taxon>Chroogloeocystis</taxon>
    </lineage>
</organism>
<dbReference type="SUPFAM" id="SSF81923">
    <property type="entry name" value="Double Clp-N motif"/>
    <property type="match status" value="1"/>
</dbReference>
<dbReference type="Pfam" id="PF12840">
    <property type="entry name" value="HTH_20"/>
    <property type="match status" value="1"/>
</dbReference>
<evidence type="ECO:0000259" key="2">
    <source>
        <dbReference type="PROSITE" id="PS50987"/>
    </source>
</evidence>
<dbReference type="Gene3D" id="1.10.1780.10">
    <property type="entry name" value="Clp, N-terminal domain"/>
    <property type="match status" value="1"/>
</dbReference>
<keyword evidence="4" id="KW-0378">Hydrolase</keyword>
<dbReference type="PANTHER" id="PTHR47016:SF5">
    <property type="entry name" value="CLP DOMAIN SUPERFAMILY PROTEIN"/>
    <property type="match status" value="1"/>
</dbReference>
<dbReference type="InterPro" id="IPR036628">
    <property type="entry name" value="Clp_N_dom_sf"/>
</dbReference>
<dbReference type="GO" id="GO:0003700">
    <property type="term" value="F:DNA-binding transcription factor activity"/>
    <property type="evidence" value="ECO:0007669"/>
    <property type="project" value="InterPro"/>
</dbReference>
<evidence type="ECO:0000313" key="4">
    <source>
        <dbReference type="EMBL" id="OKH28140.1"/>
    </source>
</evidence>
<dbReference type="SUPFAM" id="SSF46785">
    <property type="entry name" value="Winged helix' DNA-binding domain"/>
    <property type="match status" value="1"/>
</dbReference>
<dbReference type="InterPro" id="IPR011991">
    <property type="entry name" value="ArsR-like_HTH"/>
</dbReference>
<dbReference type="PROSITE" id="PS50987">
    <property type="entry name" value="HTH_ARSR_2"/>
    <property type="match status" value="1"/>
</dbReference>
<dbReference type="Gene3D" id="1.10.10.10">
    <property type="entry name" value="Winged helix-like DNA-binding domain superfamily/Winged helix DNA-binding domain"/>
    <property type="match status" value="1"/>
</dbReference>
<keyword evidence="5" id="KW-1185">Reference proteome</keyword>
<dbReference type="PANTHER" id="PTHR47016">
    <property type="entry name" value="ATP-DEPENDENT CLP PROTEASE ATP-BINDING SUBUNIT CLPT1, CHLOROPLASTIC"/>
    <property type="match status" value="1"/>
</dbReference>
<comment type="caution">
    <text evidence="4">The sequence shown here is derived from an EMBL/GenBank/DDBJ whole genome shotgun (WGS) entry which is preliminary data.</text>
</comment>
<evidence type="ECO:0000313" key="5">
    <source>
        <dbReference type="Proteomes" id="UP000185984"/>
    </source>
</evidence>
<dbReference type="PRINTS" id="PR00778">
    <property type="entry name" value="HTHARSR"/>
</dbReference>
<dbReference type="OrthoDB" id="571071at2"/>
<accession>A0A1U7HWY2</accession>
<name>A0A1U7HWY2_9CHRO</name>
<dbReference type="AlphaFoldDB" id="A0A1U7HWY2"/>
<dbReference type="GO" id="GO:0008233">
    <property type="term" value="F:peptidase activity"/>
    <property type="evidence" value="ECO:0007669"/>
    <property type="project" value="UniProtKB-KW"/>
</dbReference>
<dbReference type="CDD" id="cd00090">
    <property type="entry name" value="HTH_ARSR"/>
    <property type="match status" value="1"/>
</dbReference>
<evidence type="ECO:0000259" key="3">
    <source>
        <dbReference type="PROSITE" id="PS51903"/>
    </source>
</evidence>
<dbReference type="InterPro" id="IPR001845">
    <property type="entry name" value="HTH_ArsR_DNA-bd_dom"/>
</dbReference>